<accession>A0ABR0TTE3</accession>
<proteinExistence type="predicted"/>
<comment type="caution">
    <text evidence="1">The sequence shown here is derived from an EMBL/GenBank/DDBJ whole genome shotgun (WGS) entry which is preliminary data.</text>
</comment>
<keyword evidence="2" id="KW-1185">Reference proteome</keyword>
<evidence type="ECO:0000313" key="2">
    <source>
        <dbReference type="Proteomes" id="UP001341245"/>
    </source>
</evidence>
<organism evidence="1 2">
    <name type="scientific">Aureobasidium pullulans</name>
    <name type="common">Black yeast</name>
    <name type="synonym">Pullularia pullulans</name>
    <dbReference type="NCBI Taxonomy" id="5580"/>
    <lineage>
        <taxon>Eukaryota</taxon>
        <taxon>Fungi</taxon>
        <taxon>Dikarya</taxon>
        <taxon>Ascomycota</taxon>
        <taxon>Pezizomycotina</taxon>
        <taxon>Dothideomycetes</taxon>
        <taxon>Dothideomycetidae</taxon>
        <taxon>Dothideales</taxon>
        <taxon>Saccotheciaceae</taxon>
        <taxon>Aureobasidium</taxon>
    </lineage>
</organism>
<name>A0ABR0TTE3_AURPU</name>
<reference evidence="1 2" key="1">
    <citation type="submission" date="2023-11" db="EMBL/GenBank/DDBJ databases">
        <title>Draft genome sequence and annotation of the polyextremotolerant black yeast-like fungus Aureobasidium pullulans NRRL 62042.</title>
        <authorList>
            <person name="Dielentheis-Frenken M.R.E."/>
            <person name="Wibberg D."/>
            <person name="Blank L.M."/>
            <person name="Tiso T."/>
        </authorList>
    </citation>
    <scope>NUCLEOTIDE SEQUENCE [LARGE SCALE GENOMIC DNA]</scope>
    <source>
        <strain evidence="1 2">NRRL 62042</strain>
    </source>
</reference>
<dbReference type="EMBL" id="JASGXD010000002">
    <property type="protein sequence ID" value="KAK6007682.1"/>
    <property type="molecule type" value="Genomic_DNA"/>
</dbReference>
<evidence type="ECO:0000313" key="1">
    <source>
        <dbReference type="EMBL" id="KAK6007682.1"/>
    </source>
</evidence>
<sequence length="491" mass="54509">MSVQLDLGSLRLSCPSIGLDLALTSSASISTLLHSCSLNTPSVANIESGRLWVAPAANVKLHVIVTWPSSLSKQRVIKLNQYLVTALQHAAVSSILLAPRLWTQLNFQPSLTVKPSQCPNTCFLVVSLTATTLSLTGKKAPTHRLGKDVPISHLKPPEGLPHWTLDELHLGLRISSSMRCPTLKNDSMLFEDSTPLEHQADMSSNPTAELTGLEQCIDLIDAALRLALSDLPSKALSGLKITKRSSFKHLDDICPAMWNPGHLEALASRAVFLPAISHALSNSVSQRAQSISLREKLKEISRQESVVTSENQEIEPQVIQKAVNIRLWRLMQRRLRDPTAGKKLKSIRIADPALPSSELDEDADNILSFEHEGEQHIHYPSEDFLELDEEGDEEENLLDVEYGSKWEDLFTSVELEDCLFDHDMLDDLHDQQPDGYTRITDTCVEDDMSSNSEDMLELLRYQCLKQSWIQLIAFGPPSSQVVSHLAFGPIL</sequence>
<gene>
    <name evidence="1" type="ORF">QM012_004496</name>
</gene>
<dbReference type="Proteomes" id="UP001341245">
    <property type="component" value="Unassembled WGS sequence"/>
</dbReference>
<protein>
    <submittedName>
        <fullName evidence="1">Uncharacterized protein</fullName>
    </submittedName>
</protein>